<evidence type="ECO:0000256" key="1">
    <source>
        <dbReference type="ARBA" id="ARBA00023235"/>
    </source>
</evidence>
<dbReference type="CDD" id="cd03786">
    <property type="entry name" value="GTB_UDP-GlcNAc_2-Epimerase"/>
    <property type="match status" value="1"/>
</dbReference>
<comment type="caution">
    <text evidence="7">The sequence shown here is derived from an EMBL/GenBank/DDBJ whole genome shotgun (WGS) entry which is preliminary data.</text>
</comment>
<dbReference type="InterPro" id="IPR029767">
    <property type="entry name" value="WecB-like"/>
</dbReference>
<evidence type="ECO:0000313" key="8">
    <source>
        <dbReference type="Proteomes" id="UP001526246"/>
    </source>
</evidence>
<dbReference type="Proteomes" id="UP001526246">
    <property type="component" value="Unassembled WGS sequence"/>
</dbReference>
<evidence type="ECO:0000313" key="7">
    <source>
        <dbReference type="EMBL" id="MCW3796699.1"/>
    </source>
</evidence>
<evidence type="ECO:0000256" key="5">
    <source>
        <dbReference type="RuleBase" id="RU003513"/>
    </source>
</evidence>
<proteinExistence type="inferred from homology"/>
<protein>
    <recommendedName>
        <fullName evidence="4">UDP-N-acetylglucosamine 2-epimerase (non-hydrolyzing)</fullName>
        <ecNumber evidence="4">5.1.3.14</ecNumber>
    </recommendedName>
</protein>
<sequence>MFVAPLTIVVGTRPEAIKLAPVTLALEQAGLHPQLLLTGQHPRLDLTALGLGDLPTRQLHRKAGADPHAYADALAAAIGRELNAVRPALVIVQGDTASALGGALAGFRTGVPVAHVEAGLRTFDPALPWPEEDNRVTIDAGAELLFAPTETSAANLRAEGVPGTIHITGNTGIDALRRQVGDLPLRRPRAGGLPRLLVTCHRRENWGTAFLPIALALLELARSPWLGIDVVLHPNPQQASVMRDLLAGNTRVRLLPPLDYPGMIQAMLQASVILSDSGGVQEEAPALGVPLLVLRSKTERPEGIASGNMKLLGRETQLIVTEVKRLLDDPDHYASMATPSLPYGDGHAAGRIVQSIALWLPARHRDAVRLRA</sequence>
<keyword evidence="1 5" id="KW-0413">Isomerase</keyword>
<evidence type="ECO:0000256" key="4">
    <source>
        <dbReference type="ARBA" id="ARBA00038858"/>
    </source>
</evidence>
<comment type="catalytic activity">
    <reaction evidence="2">
        <text>UDP-N-acetyl-alpha-D-glucosamine = UDP-N-acetyl-alpha-D-mannosamine</text>
        <dbReference type="Rhea" id="RHEA:17213"/>
        <dbReference type="ChEBI" id="CHEBI:57705"/>
        <dbReference type="ChEBI" id="CHEBI:68623"/>
        <dbReference type="EC" id="5.1.3.14"/>
    </reaction>
</comment>
<dbReference type="PANTHER" id="PTHR43174">
    <property type="entry name" value="UDP-N-ACETYLGLUCOSAMINE 2-EPIMERASE"/>
    <property type="match status" value="1"/>
</dbReference>
<comment type="similarity">
    <text evidence="3 5">Belongs to the UDP-N-acetylglucosamine 2-epimerase family.</text>
</comment>
<dbReference type="InterPro" id="IPR003331">
    <property type="entry name" value="UDP_GlcNAc_Epimerase_2_dom"/>
</dbReference>
<dbReference type="EMBL" id="JAPDOB010000001">
    <property type="protein sequence ID" value="MCW3796699.1"/>
    <property type="molecule type" value="Genomic_DNA"/>
</dbReference>
<dbReference type="Pfam" id="PF02350">
    <property type="entry name" value="Epimerase_2"/>
    <property type="match status" value="1"/>
</dbReference>
<feature type="domain" description="UDP-N-acetylglucosamine 2-epimerase" evidence="6">
    <location>
        <begin position="28"/>
        <end position="356"/>
    </location>
</feature>
<organism evidence="7 8">
    <name type="scientific">Sphingomonas arvum</name>
    <dbReference type="NCBI Taxonomy" id="2992113"/>
    <lineage>
        <taxon>Bacteria</taxon>
        <taxon>Pseudomonadati</taxon>
        <taxon>Pseudomonadota</taxon>
        <taxon>Alphaproteobacteria</taxon>
        <taxon>Sphingomonadales</taxon>
        <taxon>Sphingomonadaceae</taxon>
        <taxon>Sphingomonas</taxon>
    </lineage>
</organism>
<reference evidence="7 8" key="1">
    <citation type="submission" date="2022-10" db="EMBL/GenBank/DDBJ databases">
        <title>Sphingomonas sp.</title>
        <authorList>
            <person name="Jin C."/>
        </authorList>
    </citation>
    <scope>NUCLEOTIDE SEQUENCE [LARGE SCALE GENOMIC DNA]</scope>
    <source>
        <strain evidence="7 8">BN140010</strain>
    </source>
</reference>
<evidence type="ECO:0000256" key="3">
    <source>
        <dbReference type="ARBA" id="ARBA00038209"/>
    </source>
</evidence>
<keyword evidence="8" id="KW-1185">Reference proteome</keyword>
<dbReference type="Gene3D" id="3.40.50.2000">
    <property type="entry name" value="Glycogen Phosphorylase B"/>
    <property type="match status" value="2"/>
</dbReference>
<dbReference type="SUPFAM" id="SSF53756">
    <property type="entry name" value="UDP-Glycosyltransferase/glycogen phosphorylase"/>
    <property type="match status" value="1"/>
</dbReference>
<dbReference type="RefSeq" id="WP_264880596.1">
    <property type="nucleotide sequence ID" value="NZ_JAPDOB010000001.1"/>
</dbReference>
<dbReference type="EC" id="5.1.3.14" evidence="4"/>
<evidence type="ECO:0000256" key="2">
    <source>
        <dbReference type="ARBA" id="ARBA00036080"/>
    </source>
</evidence>
<evidence type="ECO:0000259" key="6">
    <source>
        <dbReference type="Pfam" id="PF02350"/>
    </source>
</evidence>
<gene>
    <name evidence="7" type="primary">wecB</name>
    <name evidence="7" type="ORF">OMW55_02615</name>
</gene>
<name>A0ABT3JCR0_9SPHN</name>
<dbReference type="GO" id="GO:0008761">
    <property type="term" value="F:UDP-N-acetylglucosamine 2-epimerase activity"/>
    <property type="evidence" value="ECO:0007669"/>
    <property type="project" value="UniProtKB-EC"/>
</dbReference>
<accession>A0ABT3JCR0</accession>
<dbReference type="PANTHER" id="PTHR43174:SF2">
    <property type="entry name" value="UDP-N-ACETYLGLUCOSAMINE 2-EPIMERASE"/>
    <property type="match status" value="1"/>
</dbReference>
<dbReference type="NCBIfam" id="TIGR00236">
    <property type="entry name" value="wecB"/>
    <property type="match status" value="1"/>
</dbReference>